<dbReference type="EMBL" id="RKST01000052">
    <property type="protein sequence ID" value="RUM95306.1"/>
    <property type="molecule type" value="Genomic_DNA"/>
</dbReference>
<proteinExistence type="predicted"/>
<feature type="region of interest" description="Disordered" evidence="1">
    <location>
        <begin position="90"/>
        <end position="123"/>
    </location>
</feature>
<evidence type="ECO:0000256" key="2">
    <source>
        <dbReference type="SAM" id="SignalP"/>
    </source>
</evidence>
<reference evidence="3 4" key="1">
    <citation type="submission" date="2018-11" db="EMBL/GenBank/DDBJ databases">
        <title>Pseudaminobacter arsenicus sp. nov., an arsenic-resistant bacterium isolated from arsenic-rich aquifers.</title>
        <authorList>
            <person name="Mu Y."/>
        </authorList>
    </citation>
    <scope>NUCLEOTIDE SEQUENCE [LARGE SCALE GENOMIC DNA]</scope>
    <source>
        <strain evidence="3 4">CB3</strain>
    </source>
</reference>
<organism evidence="3 4">
    <name type="scientific">Borborobacter arsenicus</name>
    <dbReference type="NCBI Taxonomy" id="1851146"/>
    <lineage>
        <taxon>Bacteria</taxon>
        <taxon>Pseudomonadati</taxon>
        <taxon>Pseudomonadota</taxon>
        <taxon>Alphaproteobacteria</taxon>
        <taxon>Hyphomicrobiales</taxon>
        <taxon>Phyllobacteriaceae</taxon>
        <taxon>Borborobacter</taxon>
    </lineage>
</organism>
<accession>A0A432UZF4</accession>
<sequence>MRKIIFALAATLPAFGAAHADDVFSTLQFPEGKTISSRHQHGDAAPRSVIANPKRGMGISSAAPMETNPQRGKISSRYVYGDAPLPSTAPNGMSGYGLSSGAPMRTHGPSELGFSPRILDGSN</sequence>
<feature type="region of interest" description="Disordered" evidence="1">
    <location>
        <begin position="34"/>
        <end position="72"/>
    </location>
</feature>
<dbReference type="OrthoDB" id="9912569at2"/>
<evidence type="ECO:0000313" key="4">
    <source>
        <dbReference type="Proteomes" id="UP000281647"/>
    </source>
</evidence>
<name>A0A432UZF4_9HYPH</name>
<protein>
    <submittedName>
        <fullName evidence="3">Uncharacterized protein</fullName>
    </submittedName>
</protein>
<dbReference type="Proteomes" id="UP000281647">
    <property type="component" value="Unassembled WGS sequence"/>
</dbReference>
<keyword evidence="2" id="KW-0732">Signal</keyword>
<evidence type="ECO:0000313" key="3">
    <source>
        <dbReference type="EMBL" id="RUM95306.1"/>
    </source>
</evidence>
<comment type="caution">
    <text evidence="3">The sequence shown here is derived from an EMBL/GenBank/DDBJ whole genome shotgun (WGS) entry which is preliminary data.</text>
</comment>
<gene>
    <name evidence="3" type="ORF">EET67_24005</name>
</gene>
<evidence type="ECO:0000256" key="1">
    <source>
        <dbReference type="SAM" id="MobiDB-lite"/>
    </source>
</evidence>
<keyword evidence="4" id="KW-1185">Reference proteome</keyword>
<dbReference type="RefSeq" id="WP_128625558.1">
    <property type="nucleotide sequence ID" value="NZ_ML133518.1"/>
</dbReference>
<feature type="chain" id="PRO_5019041650" evidence="2">
    <location>
        <begin position="21"/>
        <end position="123"/>
    </location>
</feature>
<feature type="signal peptide" evidence="2">
    <location>
        <begin position="1"/>
        <end position="20"/>
    </location>
</feature>
<dbReference type="AlphaFoldDB" id="A0A432UZF4"/>